<comment type="caution">
    <text evidence="1">The sequence shown here is derived from an EMBL/GenBank/DDBJ whole genome shotgun (WGS) entry which is preliminary data.</text>
</comment>
<reference evidence="1" key="1">
    <citation type="submission" date="2022-04" db="EMBL/GenBank/DDBJ databases">
        <title>Chromosome-scale genome assembly of Holotrichia oblita Faldermann.</title>
        <authorList>
            <person name="Rongchong L."/>
        </authorList>
    </citation>
    <scope>NUCLEOTIDE SEQUENCE</scope>
    <source>
        <strain evidence="1">81SQS9</strain>
    </source>
</reference>
<keyword evidence="2" id="KW-1185">Reference proteome</keyword>
<dbReference type="EMBL" id="CM043022">
    <property type="protein sequence ID" value="KAI4455911.1"/>
    <property type="molecule type" value="Genomic_DNA"/>
</dbReference>
<evidence type="ECO:0000313" key="1">
    <source>
        <dbReference type="EMBL" id="KAI4455911.1"/>
    </source>
</evidence>
<accession>A0ACB9SR62</accession>
<proteinExistence type="predicted"/>
<protein>
    <submittedName>
        <fullName evidence="1">Uncharacterized protein</fullName>
    </submittedName>
</protein>
<evidence type="ECO:0000313" key="2">
    <source>
        <dbReference type="Proteomes" id="UP001056778"/>
    </source>
</evidence>
<name>A0ACB9SR62_HOLOL</name>
<gene>
    <name evidence="1" type="ORF">MML48_8g00001585</name>
</gene>
<organism evidence="1 2">
    <name type="scientific">Holotrichia oblita</name>
    <name type="common">Chafer beetle</name>
    <dbReference type="NCBI Taxonomy" id="644536"/>
    <lineage>
        <taxon>Eukaryota</taxon>
        <taxon>Metazoa</taxon>
        <taxon>Ecdysozoa</taxon>
        <taxon>Arthropoda</taxon>
        <taxon>Hexapoda</taxon>
        <taxon>Insecta</taxon>
        <taxon>Pterygota</taxon>
        <taxon>Neoptera</taxon>
        <taxon>Endopterygota</taxon>
        <taxon>Coleoptera</taxon>
        <taxon>Polyphaga</taxon>
        <taxon>Scarabaeiformia</taxon>
        <taxon>Scarabaeidae</taxon>
        <taxon>Melolonthinae</taxon>
        <taxon>Holotrichia</taxon>
    </lineage>
</organism>
<sequence length="603" mass="68382">MGVTSNTGLLPSKKTKCIQYLQKPPVHLRAIAVPAPYTLKPFAGLYNPFPYGCSLLCNHPADTEAKDLVRKAKETWAAEGKSLLLAEEVAAIRAGIEQFQAAQSDQQSDKNTSDNMDSVPEGLFRRYTETDSRPLTPAPTIASTYTRASASRRCVTPDPVITAQFKEKTRLILDLRRSHSQETLSWFGGGSSTEPPIIRIQQAPTRSVTPESNLAAQKDHKKKSPRSLQQSPVCKKAKADISRPKTEFPRMRNDTKSELRPPNIHLEVTPPKESTQESSVGDGQLKSNAEEDEDVMKRRGKKRHKKGRDSSRGPPVQQSIDPETQVATIGIDSHNPSARTSLIPNSEQEMDDDKIEEKRKSSLDVNSYLDKDILRQLRRELNEEIVDNEFDLKRRKALEEALKAVQVEKVTCDELKMLQQELKIPVINVEFWLSLPRTFSRSSARFELPMDSTTLSNLTPMDYIKENINITSSRRLLYNCIFNRHKVEYEEDEENQERIMSGKEIPAALGEMMGHPLSQSQLDSFKKLVGWSEEELFDFKTFCGLCALCERLLAPDYYPQLPSKQLDPCHEIEVADFESLERRLRGQTPDERLKRILFAIKNS</sequence>
<dbReference type="Proteomes" id="UP001056778">
    <property type="component" value="Chromosome 8"/>
</dbReference>